<dbReference type="GO" id="GO:0010960">
    <property type="term" value="P:magnesium ion homeostasis"/>
    <property type="evidence" value="ECO:0007669"/>
    <property type="project" value="InterPro"/>
</dbReference>
<dbReference type="Proteomes" id="UP000023152">
    <property type="component" value="Unassembled WGS sequence"/>
</dbReference>
<dbReference type="PANTHER" id="PTHR12064:SF59">
    <property type="entry name" value="CNNM TRANSMEMBRANE DOMAIN-CONTAINING PROTEIN"/>
    <property type="match status" value="1"/>
</dbReference>
<dbReference type="PANTHER" id="PTHR12064">
    <property type="entry name" value="METAL TRANSPORTER CNNM"/>
    <property type="match status" value="1"/>
</dbReference>
<comment type="caution">
    <text evidence="5">The sequence shown here is derived from an EMBL/GenBank/DDBJ whole genome shotgun (WGS) entry which is preliminary data.</text>
</comment>
<protein>
    <recommendedName>
        <fullName evidence="4">CNNM transmembrane domain-containing protein</fullName>
    </recommendedName>
</protein>
<dbReference type="InterPro" id="IPR045095">
    <property type="entry name" value="ACDP"/>
</dbReference>
<dbReference type="GO" id="GO:0005737">
    <property type="term" value="C:cytoplasm"/>
    <property type="evidence" value="ECO:0007669"/>
    <property type="project" value="TreeGrafter"/>
</dbReference>
<feature type="domain" description="CNNM transmembrane" evidence="4">
    <location>
        <begin position="101"/>
        <end position="360"/>
    </location>
</feature>
<evidence type="ECO:0000256" key="1">
    <source>
        <dbReference type="PROSITE-ProRule" id="PRU01193"/>
    </source>
</evidence>
<keyword evidence="1 3" id="KW-0812">Transmembrane</keyword>
<keyword evidence="1 3" id="KW-1133">Transmembrane helix</keyword>
<accession>X6MS79</accession>
<dbReference type="OrthoDB" id="5353557at2759"/>
<dbReference type="EMBL" id="ASPP01017781">
    <property type="protein sequence ID" value="ETO16833.1"/>
    <property type="molecule type" value="Genomic_DNA"/>
</dbReference>
<dbReference type="PROSITE" id="PS51846">
    <property type="entry name" value="CNNM"/>
    <property type="match status" value="1"/>
</dbReference>
<feature type="transmembrane region" description="Helical" evidence="3">
    <location>
        <begin position="105"/>
        <end position="132"/>
    </location>
</feature>
<name>X6MS79_RETFI</name>
<dbReference type="InterPro" id="IPR002550">
    <property type="entry name" value="CNNM"/>
</dbReference>
<dbReference type="AlphaFoldDB" id="X6MS79"/>
<feature type="transmembrane region" description="Helical" evidence="3">
    <location>
        <begin position="246"/>
        <end position="268"/>
    </location>
</feature>
<feature type="region of interest" description="Disordered" evidence="2">
    <location>
        <begin position="216"/>
        <end position="238"/>
    </location>
</feature>
<feature type="transmembrane region" description="Helical" evidence="3">
    <location>
        <begin position="187"/>
        <end position="205"/>
    </location>
</feature>
<keyword evidence="6" id="KW-1185">Reference proteome</keyword>
<dbReference type="GO" id="GO:0030026">
    <property type="term" value="P:intracellular manganese ion homeostasis"/>
    <property type="evidence" value="ECO:0007669"/>
    <property type="project" value="TreeGrafter"/>
</dbReference>
<keyword evidence="1 3" id="KW-0472">Membrane</keyword>
<evidence type="ECO:0000256" key="2">
    <source>
        <dbReference type="SAM" id="MobiDB-lite"/>
    </source>
</evidence>
<dbReference type="GO" id="GO:0016020">
    <property type="term" value="C:membrane"/>
    <property type="evidence" value="ECO:0007669"/>
    <property type="project" value="UniProtKB-UniRule"/>
</dbReference>
<dbReference type="Pfam" id="PF01595">
    <property type="entry name" value="CNNM"/>
    <property type="match status" value="1"/>
</dbReference>
<feature type="region of interest" description="Disordered" evidence="2">
    <location>
        <begin position="1"/>
        <end position="22"/>
    </location>
</feature>
<evidence type="ECO:0000313" key="6">
    <source>
        <dbReference type="Proteomes" id="UP000023152"/>
    </source>
</evidence>
<feature type="transmembrane region" description="Helical" evidence="3">
    <location>
        <begin position="288"/>
        <end position="312"/>
    </location>
</feature>
<sequence>MNTPRYYFTSDSEPRKKPSSKKKTMSVKLIAEQVLSLTLLSFSDGSVQYVDKNGHFFRNLSDSTYETGGSLGLETASVSASTHFLRWTQALTRSMIKPGLKWDEMLLFCCICVGLVTLGGITSGLNVSLLAIDPLKIRLMETSNVPYNQKMVKTVKPLIENQHFLLVTLLVANATGLYTHIKMNTYIYIYMYSFYSFLFLSLPLWDQSKDKKKKKVRFSVSKGTKTKEKEGGGGTKKKKKKAMEALPIFLDEMVASWLSVIISVSFVLVFGEILPQAFFAHDPMKAGYRFACVVRVLQFLFFPICYPLAWLLDRLLPHKHGWCFRTLKCKRCSNSFHKTQCMPRRDSNSTQMSCASSTAL</sequence>
<evidence type="ECO:0000313" key="5">
    <source>
        <dbReference type="EMBL" id="ETO16833.1"/>
    </source>
</evidence>
<organism evidence="5 6">
    <name type="scientific">Reticulomyxa filosa</name>
    <dbReference type="NCBI Taxonomy" id="46433"/>
    <lineage>
        <taxon>Eukaryota</taxon>
        <taxon>Sar</taxon>
        <taxon>Rhizaria</taxon>
        <taxon>Retaria</taxon>
        <taxon>Foraminifera</taxon>
        <taxon>Monothalamids</taxon>
        <taxon>Reticulomyxidae</taxon>
        <taxon>Reticulomyxa</taxon>
    </lineage>
</organism>
<reference evidence="5 6" key="1">
    <citation type="journal article" date="2013" name="Curr. Biol.">
        <title>The Genome of the Foraminiferan Reticulomyxa filosa.</title>
        <authorList>
            <person name="Glockner G."/>
            <person name="Hulsmann N."/>
            <person name="Schleicher M."/>
            <person name="Noegel A.A."/>
            <person name="Eichinger L."/>
            <person name="Gallinger C."/>
            <person name="Pawlowski J."/>
            <person name="Sierra R."/>
            <person name="Euteneuer U."/>
            <person name="Pillet L."/>
            <person name="Moustafa A."/>
            <person name="Platzer M."/>
            <person name="Groth M."/>
            <person name="Szafranski K."/>
            <person name="Schliwa M."/>
        </authorList>
    </citation>
    <scope>NUCLEOTIDE SEQUENCE [LARGE SCALE GENOMIC DNA]</scope>
</reference>
<gene>
    <name evidence="5" type="ORF">RFI_20506</name>
</gene>
<evidence type="ECO:0000259" key="4">
    <source>
        <dbReference type="PROSITE" id="PS51846"/>
    </source>
</evidence>
<evidence type="ECO:0000256" key="3">
    <source>
        <dbReference type="SAM" id="Phobius"/>
    </source>
</evidence>
<proteinExistence type="predicted"/>